<dbReference type="EMBL" id="JBANMG010000001">
    <property type="protein sequence ID" value="KAK6958333.1"/>
    <property type="molecule type" value="Genomic_DNA"/>
</dbReference>
<proteinExistence type="predicted"/>
<dbReference type="AlphaFoldDB" id="A0AAX6N0W8"/>
<gene>
    <name evidence="1" type="ORF">Daesc_001132</name>
</gene>
<evidence type="ECO:0000313" key="2">
    <source>
        <dbReference type="Proteomes" id="UP001369815"/>
    </source>
</evidence>
<accession>A0AAX6N0W8</accession>
<organism evidence="1 2">
    <name type="scientific">Daldinia eschscholtzii</name>
    <dbReference type="NCBI Taxonomy" id="292717"/>
    <lineage>
        <taxon>Eukaryota</taxon>
        <taxon>Fungi</taxon>
        <taxon>Dikarya</taxon>
        <taxon>Ascomycota</taxon>
        <taxon>Pezizomycotina</taxon>
        <taxon>Sordariomycetes</taxon>
        <taxon>Xylariomycetidae</taxon>
        <taxon>Xylariales</taxon>
        <taxon>Hypoxylaceae</taxon>
        <taxon>Daldinia</taxon>
    </lineage>
</organism>
<comment type="caution">
    <text evidence="1">The sequence shown here is derived from an EMBL/GenBank/DDBJ whole genome shotgun (WGS) entry which is preliminary data.</text>
</comment>
<keyword evidence="2" id="KW-1185">Reference proteome</keyword>
<evidence type="ECO:0000313" key="1">
    <source>
        <dbReference type="EMBL" id="KAK6958333.1"/>
    </source>
</evidence>
<protein>
    <submittedName>
        <fullName evidence="1">Uncharacterized protein</fullName>
    </submittedName>
</protein>
<sequence length="327" mass="37199">MRCCFCFPPPGPATLWGILESEPSPPRRTVATGVDLFNEPVLPPNPAFELFGDGLRNLQMSPYSGGSLEAEFCRTATSRDLVRLNRGLFHNNSPHVRDVADPSVLLEQGVATVERRLFGTKLGVLVASGVPILVHVEMLRPLPRLYWMFVDPRNGARYRVVHVTENVREWKIALLAVYGTDDFDLGDRGHYGPIFINAIRIAQYWAAVDFVRDTIVDYFKSYCTRRTINLLNSPVVTPDRFVLTTQGPLLWEIEQSYFRYSSVRGSYRTLPDGAFGSWALRAIYLPYLLNRLDELNYSFRRDIILALALRAHAIALDYEQEDPIFLL</sequence>
<reference evidence="1 2" key="1">
    <citation type="journal article" date="2024" name="Front Chem Biol">
        <title>Unveiling the potential of Daldinia eschscholtzii MFLUCC 19-0629 through bioactivity and bioinformatics studies for enhanced sustainable agriculture production.</title>
        <authorList>
            <person name="Brooks S."/>
            <person name="Weaver J.A."/>
            <person name="Klomchit A."/>
            <person name="Alharthi S.A."/>
            <person name="Onlamun T."/>
            <person name="Nurani R."/>
            <person name="Vong T.K."/>
            <person name="Alberti F."/>
            <person name="Greco C."/>
        </authorList>
    </citation>
    <scope>NUCLEOTIDE SEQUENCE [LARGE SCALE GENOMIC DNA]</scope>
    <source>
        <strain evidence="1">MFLUCC 19-0629</strain>
    </source>
</reference>
<dbReference type="Proteomes" id="UP001369815">
    <property type="component" value="Unassembled WGS sequence"/>
</dbReference>
<name>A0AAX6N0W8_9PEZI</name>